<organism evidence="1 2">
    <name type="scientific">Coffea arabica</name>
    <name type="common">Arabian coffee</name>
    <dbReference type="NCBI Taxonomy" id="13443"/>
    <lineage>
        <taxon>Eukaryota</taxon>
        <taxon>Viridiplantae</taxon>
        <taxon>Streptophyta</taxon>
        <taxon>Embryophyta</taxon>
        <taxon>Tracheophyta</taxon>
        <taxon>Spermatophyta</taxon>
        <taxon>Magnoliopsida</taxon>
        <taxon>eudicotyledons</taxon>
        <taxon>Gunneridae</taxon>
        <taxon>Pentapetalae</taxon>
        <taxon>asterids</taxon>
        <taxon>lamiids</taxon>
        <taxon>Gentianales</taxon>
        <taxon>Rubiaceae</taxon>
        <taxon>Ixoroideae</taxon>
        <taxon>Gardenieae complex</taxon>
        <taxon>Bertiereae - Coffeeae clade</taxon>
        <taxon>Coffeeae</taxon>
        <taxon>Coffea</taxon>
    </lineage>
</organism>
<dbReference type="PANTHER" id="PTHR33240">
    <property type="entry name" value="OS08G0508500 PROTEIN"/>
    <property type="match status" value="1"/>
</dbReference>
<evidence type="ECO:0000313" key="2">
    <source>
        <dbReference type="RefSeq" id="XP_027118693.1"/>
    </source>
</evidence>
<dbReference type="RefSeq" id="XP_027118693.1">
    <property type="nucleotide sequence ID" value="XM_027262892.1"/>
</dbReference>
<reference evidence="1" key="1">
    <citation type="journal article" date="2025" name="Foods">
        <title>Unveiling the Microbial Signatures of Arabica Coffee Cherries: Insights into Ripeness Specific Diversity, Functional Traits, and Implications for Quality and Safety.</title>
        <authorList>
            <consortium name="RefSeq"/>
            <person name="Tenea G.N."/>
            <person name="Cifuentes V."/>
            <person name="Reyes P."/>
            <person name="Cevallos-Vallejos M."/>
        </authorList>
    </citation>
    <scope>NUCLEOTIDE SEQUENCE [LARGE SCALE GENOMIC DNA]</scope>
</reference>
<dbReference type="PANTHER" id="PTHR33240:SF8">
    <property type="entry name" value="OS03G0439900 PROTEIN"/>
    <property type="match status" value="1"/>
</dbReference>
<dbReference type="InterPro" id="IPR021109">
    <property type="entry name" value="Peptidase_aspartic_dom_sf"/>
</dbReference>
<protein>
    <submittedName>
        <fullName evidence="2">Uncharacterized protein</fullName>
    </submittedName>
</protein>
<accession>A0A6P6WTB1</accession>
<reference evidence="2" key="2">
    <citation type="submission" date="2025-08" db="UniProtKB">
        <authorList>
            <consortium name="RefSeq"/>
        </authorList>
    </citation>
    <scope>IDENTIFICATION</scope>
    <source>
        <tissue evidence="2">Leaves</tissue>
    </source>
</reference>
<dbReference type="AlphaFoldDB" id="A0A6P6WTB1"/>
<dbReference type="OrthoDB" id="1400091at2759"/>
<name>A0A6P6WTB1_COFAR</name>
<dbReference type="Proteomes" id="UP001652660">
    <property type="component" value="Chromosome 3c"/>
</dbReference>
<proteinExistence type="predicted"/>
<dbReference type="GeneID" id="113735929"/>
<evidence type="ECO:0000313" key="1">
    <source>
        <dbReference type="Proteomes" id="UP001652660"/>
    </source>
</evidence>
<sequence length="186" mass="20928">MLLEVIIYGPNDLVLTASSNHEILVIEVLIDNYIVKKVYVEPNSSVDVMYYQNFEKLKLTREQFTPVRTPLIGFGGYVVYPEGMVTLMVTVGRHSRCRTIPVNFAIVKVDSPYNLLIGRPTFNPLKAVYSTYHINFQFPTLTGIIEVSSDVCAIRECYLATMHVAVNPGAEPKTGGKVKCSPYRLY</sequence>
<gene>
    <name evidence="2" type="primary">LOC113735929</name>
</gene>
<dbReference type="Gene3D" id="2.40.70.10">
    <property type="entry name" value="Acid Proteases"/>
    <property type="match status" value="1"/>
</dbReference>
<keyword evidence="1" id="KW-1185">Reference proteome</keyword>